<keyword evidence="1" id="KW-1133">Transmembrane helix</keyword>
<name>A0A813DXK6_POLGL</name>
<comment type="caution">
    <text evidence="3">The sequence shown here is derived from an EMBL/GenBank/DDBJ whole genome shotgun (WGS) entry which is preliminary data.</text>
</comment>
<protein>
    <submittedName>
        <fullName evidence="3">Uncharacterized protein</fullName>
    </submittedName>
</protein>
<feature type="signal peptide" evidence="2">
    <location>
        <begin position="1"/>
        <end position="18"/>
    </location>
</feature>
<dbReference type="Proteomes" id="UP000654075">
    <property type="component" value="Unassembled WGS sequence"/>
</dbReference>
<keyword evidence="1" id="KW-0812">Transmembrane</keyword>
<accession>A0A813DXK6</accession>
<reference evidence="3" key="1">
    <citation type="submission" date="2021-02" db="EMBL/GenBank/DDBJ databases">
        <authorList>
            <person name="Dougan E. K."/>
            <person name="Rhodes N."/>
            <person name="Thang M."/>
            <person name="Chan C."/>
        </authorList>
    </citation>
    <scope>NUCLEOTIDE SEQUENCE</scope>
</reference>
<feature type="transmembrane region" description="Helical" evidence="1">
    <location>
        <begin position="280"/>
        <end position="302"/>
    </location>
</feature>
<keyword evidence="4" id="KW-1185">Reference proteome</keyword>
<proteinExistence type="predicted"/>
<evidence type="ECO:0000256" key="1">
    <source>
        <dbReference type="SAM" id="Phobius"/>
    </source>
</evidence>
<feature type="chain" id="PRO_5032445612" evidence="2">
    <location>
        <begin position="19"/>
        <end position="448"/>
    </location>
</feature>
<keyword evidence="1" id="KW-0472">Membrane</keyword>
<dbReference type="AlphaFoldDB" id="A0A813DXK6"/>
<feature type="transmembrane region" description="Helical" evidence="1">
    <location>
        <begin position="385"/>
        <end position="403"/>
    </location>
</feature>
<sequence>MFTFEFPLLWLAVHQVAASSGDVNGSDLSHSVLVATSDDAEPRQSIGSSKPDLSKMMLSQQVGHFELMGTRSCDSLFFQTVQDNSFLANAGLNVSMPSLEEGSAEILGGVDLIMDAQMREPSFFYSPGAVTLEDCAEIAAGVVDHHVLGFRWGSPGPMSLDFAGINRSDPTNFTETLRGIPSDNFGCAIYVREDLNGFLDADNFRCGHASTKCDQLGLHFTFQNKSEIPGSQSMCCHQRLYTGYPPLDDVGQLWFAYSRRSRETCIMDDKASLDYFGQQVLYLSVGVGLFFVQYFVAIGCLCSGSSEGALFITYWYNNFWSGVLAVMYVKISDGLSGHGLIGDDPVWSRVREFGLSFVFSNIFFDIPMGLFALCSSTGAVHASQLVLNLFWGIGFLVVAYQFSVQALGVHYVGHHPILMAIPVFLSNCAKKTINTQLMSLMSGGGLLE</sequence>
<dbReference type="EMBL" id="CAJNNV010004705">
    <property type="protein sequence ID" value="CAE8591116.1"/>
    <property type="molecule type" value="Genomic_DNA"/>
</dbReference>
<feature type="transmembrane region" description="Helical" evidence="1">
    <location>
        <begin position="353"/>
        <end position="373"/>
    </location>
</feature>
<organism evidence="3 4">
    <name type="scientific">Polarella glacialis</name>
    <name type="common">Dinoflagellate</name>
    <dbReference type="NCBI Taxonomy" id="89957"/>
    <lineage>
        <taxon>Eukaryota</taxon>
        <taxon>Sar</taxon>
        <taxon>Alveolata</taxon>
        <taxon>Dinophyceae</taxon>
        <taxon>Suessiales</taxon>
        <taxon>Suessiaceae</taxon>
        <taxon>Polarella</taxon>
    </lineage>
</organism>
<evidence type="ECO:0000256" key="2">
    <source>
        <dbReference type="SAM" id="SignalP"/>
    </source>
</evidence>
<evidence type="ECO:0000313" key="3">
    <source>
        <dbReference type="EMBL" id="CAE8591116.1"/>
    </source>
</evidence>
<evidence type="ECO:0000313" key="4">
    <source>
        <dbReference type="Proteomes" id="UP000654075"/>
    </source>
</evidence>
<gene>
    <name evidence="3" type="ORF">PGLA1383_LOCUS9808</name>
</gene>
<feature type="transmembrane region" description="Helical" evidence="1">
    <location>
        <begin position="314"/>
        <end position="331"/>
    </location>
</feature>
<keyword evidence="2" id="KW-0732">Signal</keyword>